<evidence type="ECO:0008006" key="4">
    <source>
        <dbReference type="Google" id="ProtNLM"/>
    </source>
</evidence>
<feature type="transmembrane region" description="Helical" evidence="1">
    <location>
        <begin position="79"/>
        <end position="101"/>
    </location>
</feature>
<dbReference type="KEGG" id="hja:BST95_09095"/>
<keyword evidence="1" id="KW-1133">Transmembrane helix</keyword>
<comment type="caution">
    <text evidence="2">The sequence shown here is derived from an EMBL/GenBank/DDBJ whole genome shotgun (WGS) entry which is preliminary data.</text>
</comment>
<protein>
    <recommendedName>
        <fullName evidence="4">O-antigen ligase domain-containing protein</fullName>
    </recommendedName>
</protein>
<feature type="transmembrane region" description="Helical" evidence="1">
    <location>
        <begin position="373"/>
        <end position="394"/>
    </location>
</feature>
<evidence type="ECO:0000313" key="2">
    <source>
        <dbReference type="EMBL" id="PLW86382.1"/>
    </source>
</evidence>
<feature type="transmembrane region" description="Helical" evidence="1">
    <location>
        <begin position="400"/>
        <end position="419"/>
    </location>
</feature>
<dbReference type="RefSeq" id="WP_084198993.1">
    <property type="nucleotide sequence ID" value="NZ_BMYL01000002.1"/>
</dbReference>
<feature type="transmembrane region" description="Helical" evidence="1">
    <location>
        <begin position="50"/>
        <end position="67"/>
    </location>
</feature>
<feature type="transmembrane region" description="Helical" evidence="1">
    <location>
        <begin position="186"/>
        <end position="204"/>
    </location>
</feature>
<keyword evidence="1" id="KW-0812">Transmembrane</keyword>
<feature type="transmembrane region" description="Helical" evidence="1">
    <location>
        <begin position="211"/>
        <end position="228"/>
    </location>
</feature>
<feature type="transmembrane region" description="Helical" evidence="1">
    <location>
        <begin position="20"/>
        <end position="38"/>
    </location>
</feature>
<keyword evidence="3" id="KW-1185">Reference proteome</keyword>
<reference evidence="2 3" key="1">
    <citation type="submission" date="2018-01" db="EMBL/GenBank/DDBJ databases">
        <title>The draft genome sequence of Halioglobus japonicus S1-36.</title>
        <authorList>
            <person name="Du Z.-J."/>
            <person name="Shi M.-J."/>
        </authorList>
    </citation>
    <scope>NUCLEOTIDE SEQUENCE [LARGE SCALE GENOMIC DNA]</scope>
    <source>
        <strain evidence="2 3">S1-36</strain>
    </source>
</reference>
<keyword evidence="1" id="KW-0472">Membrane</keyword>
<dbReference type="Proteomes" id="UP000235162">
    <property type="component" value="Unassembled WGS sequence"/>
</dbReference>
<gene>
    <name evidence="2" type="ORF">C0029_08135</name>
</gene>
<evidence type="ECO:0000256" key="1">
    <source>
        <dbReference type="SAM" id="Phobius"/>
    </source>
</evidence>
<feature type="transmembrane region" description="Helical" evidence="1">
    <location>
        <begin position="107"/>
        <end position="128"/>
    </location>
</feature>
<dbReference type="AlphaFoldDB" id="A0AAP8MEL1"/>
<sequence>MSTLAKHATSVTPIRLPLNLRCIVMLLVFIAIFAGFQGGRYYFANRLQELGIAASLGLYLLGAWRGLFMLPAADWYRWVMAPALLIGGIMVVSALVFSINYAGNPVYSFFSAREFLLGFLGPGIYLLCRCGMATRDVHSVVWVALVALMLNYLFFYATMDLREVFFSSDHTNSNLVTYDEWRGFRLKPPLFAIMVALLAGLALIAQARSKVSVLGAILVIALGGYIWSIVLYRATLATMALSVILYPIFLASRSRVQLILVAAPLALLAAPVMGHLALNYFLGADGGTIRAKAFASALEHILRHPLLGAGEDSAYGLSYQDIVAFYFYPSDLGLVGTSYKYGLIGASLYLFMHCKIWLALWRANIFHREREGAIQPLIWAMLMFMTAQTFNLILNPGLAYAQGITLGSLALALASLEVVHRPLTSGLDERSSIVGSAVNERPLGSNLS</sequence>
<accession>A0AAP8MEL1</accession>
<feature type="transmembrane region" description="Helical" evidence="1">
    <location>
        <begin position="140"/>
        <end position="159"/>
    </location>
</feature>
<proteinExistence type="predicted"/>
<evidence type="ECO:0000313" key="3">
    <source>
        <dbReference type="Proteomes" id="UP000235162"/>
    </source>
</evidence>
<feature type="transmembrane region" description="Helical" evidence="1">
    <location>
        <begin position="258"/>
        <end position="278"/>
    </location>
</feature>
<organism evidence="2 3">
    <name type="scientific">Halioglobus japonicus</name>
    <dbReference type="NCBI Taxonomy" id="930805"/>
    <lineage>
        <taxon>Bacteria</taxon>
        <taxon>Pseudomonadati</taxon>
        <taxon>Pseudomonadota</taxon>
        <taxon>Gammaproteobacteria</taxon>
        <taxon>Cellvibrionales</taxon>
        <taxon>Halieaceae</taxon>
        <taxon>Halioglobus</taxon>
    </lineage>
</organism>
<feature type="transmembrane region" description="Helical" evidence="1">
    <location>
        <begin position="234"/>
        <end position="251"/>
    </location>
</feature>
<name>A0AAP8MEL1_9GAMM</name>
<dbReference type="EMBL" id="PKUR01000002">
    <property type="protein sequence ID" value="PLW86382.1"/>
    <property type="molecule type" value="Genomic_DNA"/>
</dbReference>